<feature type="compositionally biased region" description="Pro residues" evidence="1">
    <location>
        <begin position="131"/>
        <end position="140"/>
    </location>
</feature>
<dbReference type="Proteomes" id="UP000517916">
    <property type="component" value="Unassembled WGS sequence"/>
</dbReference>
<dbReference type="EMBL" id="JACJID010000001">
    <property type="protein sequence ID" value="MBA8923302.1"/>
    <property type="molecule type" value="Genomic_DNA"/>
</dbReference>
<keyword evidence="3" id="KW-1185">Reference proteome</keyword>
<evidence type="ECO:0000313" key="3">
    <source>
        <dbReference type="Proteomes" id="UP000517916"/>
    </source>
</evidence>
<comment type="caution">
    <text evidence="2">The sequence shown here is derived from an EMBL/GenBank/DDBJ whole genome shotgun (WGS) entry which is preliminary data.</text>
</comment>
<accession>A0ABR6B996</accession>
<organism evidence="2 3">
    <name type="scientific">Kutzneria viridogrisea</name>
    <dbReference type="NCBI Taxonomy" id="47990"/>
    <lineage>
        <taxon>Bacteria</taxon>
        <taxon>Bacillati</taxon>
        <taxon>Actinomycetota</taxon>
        <taxon>Actinomycetes</taxon>
        <taxon>Pseudonocardiales</taxon>
        <taxon>Pseudonocardiaceae</taxon>
        <taxon>Kutzneria</taxon>
    </lineage>
</organism>
<name>A0ABR6B996_9PSEU</name>
<reference evidence="2 3" key="1">
    <citation type="submission" date="2020-08" db="EMBL/GenBank/DDBJ databases">
        <title>Genomic Encyclopedia of Archaeal and Bacterial Type Strains, Phase II (KMG-II): from individual species to whole genera.</title>
        <authorList>
            <person name="Goeker M."/>
        </authorList>
    </citation>
    <scope>NUCLEOTIDE SEQUENCE [LARGE SCALE GENOMIC DNA]</scope>
    <source>
        <strain evidence="2 3">DSM 43850</strain>
    </source>
</reference>
<protein>
    <submittedName>
        <fullName evidence="2">DNA-binding protein YbaB</fullName>
    </submittedName>
</protein>
<sequence>MDTGQWLTQYKDKVEGIRQAAAEVTDNITAATVTTSSPDGSVTVTIGPNGSLRDLRFGNRASEHSHTQLAALVMKTVARGQRAVAEKVVEAFAPIGAGTSAMDLLTKFVPEEVPDERPVPSTYDELAVETPPAPTPPVRPQPVRSGPAPTAPAAARPRPARPVLDDADDFNERPW</sequence>
<evidence type="ECO:0000256" key="1">
    <source>
        <dbReference type="SAM" id="MobiDB-lite"/>
    </source>
</evidence>
<dbReference type="SUPFAM" id="SSF82607">
    <property type="entry name" value="YbaB-like"/>
    <property type="match status" value="1"/>
</dbReference>
<dbReference type="InterPro" id="IPR004401">
    <property type="entry name" value="YbaB/EbfC"/>
</dbReference>
<dbReference type="RefSeq" id="WP_025359077.1">
    <property type="nucleotide sequence ID" value="NZ_BAAABQ010000046.1"/>
</dbReference>
<evidence type="ECO:0000313" key="2">
    <source>
        <dbReference type="EMBL" id="MBA8923302.1"/>
    </source>
</evidence>
<feature type="compositionally biased region" description="Low complexity" evidence="1">
    <location>
        <begin position="141"/>
        <end position="157"/>
    </location>
</feature>
<keyword evidence="2" id="KW-0238">DNA-binding</keyword>
<dbReference type="InterPro" id="IPR036894">
    <property type="entry name" value="YbaB-like_sf"/>
</dbReference>
<dbReference type="GO" id="GO:0003677">
    <property type="term" value="F:DNA binding"/>
    <property type="evidence" value="ECO:0007669"/>
    <property type="project" value="UniProtKB-KW"/>
</dbReference>
<gene>
    <name evidence="2" type="ORF">BC739_000499</name>
</gene>
<dbReference type="Pfam" id="PF02575">
    <property type="entry name" value="YbaB_DNA_bd"/>
    <property type="match status" value="1"/>
</dbReference>
<dbReference type="Gene3D" id="3.30.1310.10">
    <property type="entry name" value="Nucleoid-associated protein YbaB-like domain"/>
    <property type="match status" value="1"/>
</dbReference>
<proteinExistence type="predicted"/>
<feature type="region of interest" description="Disordered" evidence="1">
    <location>
        <begin position="115"/>
        <end position="175"/>
    </location>
</feature>